<evidence type="ECO:0000313" key="1">
    <source>
        <dbReference type="EMBL" id="MDT0555813.1"/>
    </source>
</evidence>
<keyword evidence="2" id="KW-1185">Reference proteome</keyword>
<reference evidence="1 2" key="1">
    <citation type="submission" date="2023-09" db="EMBL/GenBank/DDBJ databases">
        <authorList>
            <person name="Rey-Velasco X."/>
        </authorList>
    </citation>
    <scope>NUCLEOTIDE SEQUENCE [LARGE SCALE GENOMIC DNA]</scope>
    <source>
        <strain evidence="1 2">W242</strain>
    </source>
</reference>
<dbReference type="Proteomes" id="UP001254488">
    <property type="component" value="Unassembled WGS sequence"/>
</dbReference>
<name>A0ABU2YCA8_9FLAO</name>
<dbReference type="EMBL" id="JAVRHZ010000003">
    <property type="protein sequence ID" value="MDT0555813.1"/>
    <property type="molecule type" value="Genomic_DNA"/>
</dbReference>
<comment type="caution">
    <text evidence="1">The sequence shown here is derived from an EMBL/GenBank/DDBJ whole genome shotgun (WGS) entry which is preliminary data.</text>
</comment>
<dbReference type="RefSeq" id="WP_311332765.1">
    <property type="nucleotide sequence ID" value="NZ_JAVRHZ010000003.1"/>
</dbReference>
<dbReference type="Pfam" id="PF14121">
    <property type="entry name" value="Porin_10"/>
    <property type="match status" value="1"/>
</dbReference>
<gene>
    <name evidence="1" type="ORF">RM538_07355</name>
</gene>
<proteinExistence type="predicted"/>
<sequence>MMKHIFLSILLLGVVAELFSQNPTPSKEREKPPIELYKIISSKRDTTFLDTTLSAKKAYKYNYLRKDDFELLPFANVAHTYNSLAYSFSETNLKPLFVARAKAFNYKDIEDVQYFSVPTPLSELYFKTAFSQGQQLDAFFTTNLSRNFNFSLAYKGVRSLGQYQSNLTSSGNLRFTTNYQTRNGRYNMRAHITAQDMTNEEYGGLDENSLTLFINDDPDFEDRGRLDVNFEDAENRLEGVRYYLEHEYKLVNAKDSLNYTSLAIGNILSYETSFYRYRQDTPFSGFGESYQISDLRDRVDLDDFNSKGYVRFDNDILGTISGFIGYTDYNYGYNSVLILDEGRIGNRLLGNLVSAGASYKKQYRGFELYGEGAINISGDFDGNYLLGSAAFALDKENAAKASIKIHSTAPNFNFLLYQSDYVNYNWQNNFDNVKTQELKFELKSKKLLDATVSYTGIDDYTYFGLTQANDSTPTPQQFAGRVDYLKVKAEKEFRYGKFGLANTILYQQAVSGEEVFKVPQLVTRNTLFYEDEWFKKALFLQTGITFKYFTEYNLNAYDPVLAEFYVQNQQELGGFPLVDIFFNAKVRQTRIFFSYEHVNSLFTSKNEYFSAPGYPYRDGVIRFGLVWNFFL</sequence>
<evidence type="ECO:0000313" key="2">
    <source>
        <dbReference type="Proteomes" id="UP001254488"/>
    </source>
</evidence>
<organism evidence="1 2">
    <name type="scientific">Patiriisocius hiemis</name>
    <dbReference type="NCBI Taxonomy" id="3075604"/>
    <lineage>
        <taxon>Bacteria</taxon>
        <taxon>Pseudomonadati</taxon>
        <taxon>Bacteroidota</taxon>
        <taxon>Flavobacteriia</taxon>
        <taxon>Flavobacteriales</taxon>
        <taxon>Flavobacteriaceae</taxon>
        <taxon>Patiriisocius</taxon>
    </lineage>
</organism>
<protein>
    <submittedName>
        <fullName evidence="1">Porin</fullName>
    </submittedName>
</protein>
<dbReference type="InterPro" id="IPR025631">
    <property type="entry name" value="Porin_10"/>
</dbReference>
<accession>A0ABU2YCA8</accession>